<evidence type="ECO:0000313" key="1">
    <source>
        <dbReference type="EMBL" id="ACA59040.1"/>
    </source>
</evidence>
<dbReference type="AlphaFoldDB" id="B1I1T0"/>
<dbReference type="EMBL" id="CP000860">
    <property type="protein sequence ID" value="ACA59040.1"/>
    <property type="molecule type" value="Genomic_DNA"/>
</dbReference>
<gene>
    <name evidence="1" type="ordered locus">Daud_0494</name>
</gene>
<accession>B1I1T0</accession>
<name>B1I1T0_DESAP</name>
<dbReference type="Proteomes" id="UP000008544">
    <property type="component" value="Chromosome"/>
</dbReference>
<reference evidence="2" key="1">
    <citation type="submission" date="2007-10" db="EMBL/GenBank/DDBJ databases">
        <title>Complete sequence of chromosome of Desulforudis audaxviator MP104C.</title>
        <authorList>
            <person name="Copeland A."/>
            <person name="Lucas S."/>
            <person name="Lapidus A."/>
            <person name="Barry K."/>
            <person name="Glavina del Rio T."/>
            <person name="Dalin E."/>
            <person name="Tice H."/>
            <person name="Bruce D."/>
            <person name="Pitluck S."/>
            <person name="Lowry S.R."/>
            <person name="Larimer F."/>
            <person name="Land M.L."/>
            <person name="Hauser L."/>
            <person name="Kyrpides N."/>
            <person name="Ivanova N.N."/>
            <person name="Richardson P."/>
        </authorList>
    </citation>
    <scope>NUCLEOTIDE SEQUENCE [LARGE SCALE GENOMIC DNA]</scope>
    <source>
        <strain evidence="2">MP104C</strain>
    </source>
</reference>
<dbReference type="eggNOG" id="ENOG50339YK">
    <property type="taxonomic scope" value="Bacteria"/>
</dbReference>
<dbReference type="KEGG" id="dau:Daud_0494"/>
<dbReference type="HOGENOM" id="CLU_2001990_0_0_9"/>
<dbReference type="OrthoDB" id="3573276at2"/>
<organism evidence="1 2">
    <name type="scientific">Desulforudis audaxviator (strain MP104C)</name>
    <dbReference type="NCBI Taxonomy" id="477974"/>
    <lineage>
        <taxon>Bacteria</taxon>
        <taxon>Bacillati</taxon>
        <taxon>Bacillota</taxon>
        <taxon>Clostridia</taxon>
        <taxon>Thermoanaerobacterales</taxon>
        <taxon>Candidatus Desulforudaceae</taxon>
        <taxon>Candidatus Desulforudis</taxon>
    </lineage>
</organism>
<reference evidence="1 2" key="2">
    <citation type="journal article" date="2008" name="Science">
        <title>Environmental genomics reveals a single-species ecosystem deep within Earth.</title>
        <authorList>
            <person name="Chivian D."/>
            <person name="Brodie E.L."/>
            <person name="Alm E.J."/>
            <person name="Culley D.E."/>
            <person name="Dehal P.S."/>
            <person name="Desantis T.Z."/>
            <person name="Gihring T.M."/>
            <person name="Lapidus A."/>
            <person name="Lin L.H."/>
            <person name="Lowry S.R."/>
            <person name="Moser D.P."/>
            <person name="Richardson P.M."/>
            <person name="Southam G."/>
            <person name="Wanger G."/>
            <person name="Pratt L.M."/>
            <person name="Andersen G.L."/>
            <person name="Hazen T.C."/>
            <person name="Brockman F.J."/>
            <person name="Arkin A.P."/>
            <person name="Onstott T.C."/>
        </authorList>
    </citation>
    <scope>NUCLEOTIDE SEQUENCE [LARGE SCALE GENOMIC DNA]</scope>
    <source>
        <strain evidence="1 2">MP104C</strain>
    </source>
</reference>
<dbReference type="RefSeq" id="WP_012301629.1">
    <property type="nucleotide sequence ID" value="NC_010424.1"/>
</dbReference>
<dbReference type="STRING" id="477974.Daud_0494"/>
<proteinExistence type="predicted"/>
<keyword evidence="2" id="KW-1185">Reference proteome</keyword>
<sequence length="115" mass="12912">MGVIPLSVLFAAYMFSEPVPFSLWNPPGEAGVYAVLVRDPKIKPKKYRPIYFGESSNLSEPGLLKTHPRYMCWLKEGGTESGLFAAAHPMPRATTDRRVAVAVELIEQYDPYCNY</sequence>
<protein>
    <submittedName>
        <fullName evidence="1">Uncharacterized protein</fullName>
    </submittedName>
</protein>
<evidence type="ECO:0000313" key="2">
    <source>
        <dbReference type="Proteomes" id="UP000008544"/>
    </source>
</evidence>